<accession>A0AAQ3U1U8</accession>
<sequence length="274" mass="28800">MHACRTPPDAPRAWLPPLAAPLATDRHTAHLLQPLAAVAARRLAPIAACPPSPRRARLAAAAGRALGSRRRAACRRCAAHWGHAPSPRRSLWPRADAAPPAVASMWKRGGLGRTGTLAWRTRSGAAARLPPGRAARARWMPTRGTPAWRRRKGMPAWWTRSGPSATAAPTAAPRALSSARHRREVDARTGDAGVEEDGERGGSRRRHAGAGGSRRAGAGGSRHGSVRRRPTPVVPGGGAVVAASLEPQEMERVGKVGSGKVEGDWELGVGGESK</sequence>
<feature type="compositionally biased region" description="Gly residues" evidence="1">
    <location>
        <begin position="209"/>
        <end position="222"/>
    </location>
</feature>
<gene>
    <name evidence="2" type="ORF">U9M48_030962</name>
</gene>
<proteinExistence type="predicted"/>
<dbReference type="AlphaFoldDB" id="A0AAQ3U1U8"/>
<keyword evidence="3" id="KW-1185">Reference proteome</keyword>
<reference evidence="2 3" key="1">
    <citation type="submission" date="2024-02" db="EMBL/GenBank/DDBJ databases">
        <title>High-quality chromosome-scale genome assembly of Pensacola bahiagrass (Paspalum notatum Flugge var. saurae).</title>
        <authorList>
            <person name="Vega J.M."/>
            <person name="Podio M."/>
            <person name="Orjuela J."/>
            <person name="Siena L.A."/>
            <person name="Pessino S.C."/>
            <person name="Combes M.C."/>
            <person name="Mariac C."/>
            <person name="Albertini E."/>
            <person name="Pupilli F."/>
            <person name="Ortiz J.P.A."/>
            <person name="Leblanc O."/>
        </authorList>
    </citation>
    <scope>NUCLEOTIDE SEQUENCE [LARGE SCALE GENOMIC DNA]</scope>
    <source>
        <strain evidence="2">R1</strain>
        <tissue evidence="2">Leaf</tissue>
    </source>
</reference>
<organism evidence="2 3">
    <name type="scientific">Paspalum notatum var. saurae</name>
    <dbReference type="NCBI Taxonomy" id="547442"/>
    <lineage>
        <taxon>Eukaryota</taxon>
        <taxon>Viridiplantae</taxon>
        <taxon>Streptophyta</taxon>
        <taxon>Embryophyta</taxon>
        <taxon>Tracheophyta</taxon>
        <taxon>Spermatophyta</taxon>
        <taxon>Magnoliopsida</taxon>
        <taxon>Liliopsida</taxon>
        <taxon>Poales</taxon>
        <taxon>Poaceae</taxon>
        <taxon>PACMAD clade</taxon>
        <taxon>Panicoideae</taxon>
        <taxon>Andropogonodae</taxon>
        <taxon>Paspaleae</taxon>
        <taxon>Paspalinae</taxon>
        <taxon>Paspalum</taxon>
    </lineage>
</organism>
<protein>
    <submittedName>
        <fullName evidence="2">Uncharacterized protein</fullName>
    </submittedName>
</protein>
<feature type="compositionally biased region" description="Low complexity" evidence="1">
    <location>
        <begin position="159"/>
        <end position="178"/>
    </location>
</feature>
<evidence type="ECO:0000313" key="3">
    <source>
        <dbReference type="Proteomes" id="UP001341281"/>
    </source>
</evidence>
<dbReference type="EMBL" id="CP144751">
    <property type="protein sequence ID" value="WVZ83866.1"/>
    <property type="molecule type" value="Genomic_DNA"/>
</dbReference>
<evidence type="ECO:0000313" key="2">
    <source>
        <dbReference type="EMBL" id="WVZ83866.1"/>
    </source>
</evidence>
<dbReference type="Proteomes" id="UP001341281">
    <property type="component" value="Chromosome 07"/>
</dbReference>
<feature type="region of interest" description="Disordered" evidence="1">
    <location>
        <begin position="156"/>
        <end position="274"/>
    </location>
</feature>
<name>A0AAQ3U1U8_PASNO</name>
<evidence type="ECO:0000256" key="1">
    <source>
        <dbReference type="SAM" id="MobiDB-lite"/>
    </source>
</evidence>